<reference evidence="2" key="1">
    <citation type="submission" date="2019-06" db="EMBL/GenBank/DDBJ databases">
        <authorList>
            <person name="Zheng W."/>
        </authorList>
    </citation>
    <scope>NUCLEOTIDE SEQUENCE</scope>
    <source>
        <strain evidence="2">QDHG01</strain>
    </source>
</reference>
<comment type="caution">
    <text evidence="2">The sequence shown here is derived from an EMBL/GenBank/DDBJ whole genome shotgun (WGS) entry which is preliminary data.</text>
</comment>
<name>A0A8J8NCI5_HALGN</name>
<evidence type="ECO:0000313" key="3">
    <source>
        <dbReference type="Proteomes" id="UP000785679"/>
    </source>
</evidence>
<dbReference type="AlphaFoldDB" id="A0A8J8NCI5"/>
<protein>
    <submittedName>
        <fullName evidence="2">Uncharacterized protein</fullName>
    </submittedName>
</protein>
<dbReference type="EMBL" id="RRYP01023685">
    <property type="protein sequence ID" value="TNV72194.1"/>
    <property type="molecule type" value="Genomic_DNA"/>
</dbReference>
<organism evidence="2 3">
    <name type="scientific">Halteria grandinella</name>
    <dbReference type="NCBI Taxonomy" id="5974"/>
    <lineage>
        <taxon>Eukaryota</taxon>
        <taxon>Sar</taxon>
        <taxon>Alveolata</taxon>
        <taxon>Ciliophora</taxon>
        <taxon>Intramacronucleata</taxon>
        <taxon>Spirotrichea</taxon>
        <taxon>Stichotrichia</taxon>
        <taxon>Sporadotrichida</taxon>
        <taxon>Halteriidae</taxon>
        <taxon>Halteria</taxon>
    </lineage>
</organism>
<evidence type="ECO:0000313" key="2">
    <source>
        <dbReference type="EMBL" id="TNV72194.1"/>
    </source>
</evidence>
<feature type="region of interest" description="Disordered" evidence="1">
    <location>
        <begin position="111"/>
        <end position="132"/>
    </location>
</feature>
<dbReference type="Proteomes" id="UP000785679">
    <property type="component" value="Unassembled WGS sequence"/>
</dbReference>
<keyword evidence="3" id="KW-1185">Reference proteome</keyword>
<sequence length="132" mass="15278">MLLHRLVFSQQTNQFETATNATKEYHKRRYCQWNGQSQVLHTGRQTHLTRESCLQETGTNQQMHSQLKHMCRPRLTLVQLASTGAQNQRCTQQIKDVPSNSLTPVNNQQFRNHKQKKRIYGASGPSTAADWE</sequence>
<proteinExistence type="predicted"/>
<evidence type="ECO:0000256" key="1">
    <source>
        <dbReference type="SAM" id="MobiDB-lite"/>
    </source>
</evidence>
<gene>
    <name evidence="2" type="ORF">FGO68_gene13563</name>
</gene>
<accession>A0A8J8NCI5</accession>